<dbReference type="EMBL" id="CP051428">
    <property type="protein sequence ID" value="QJC52802.1"/>
    <property type="molecule type" value="Genomic_DNA"/>
</dbReference>
<dbReference type="RefSeq" id="WP_168908354.1">
    <property type="nucleotide sequence ID" value="NZ_CP051428.1"/>
</dbReference>
<dbReference type="AlphaFoldDB" id="A0A6H2GZH5"/>
<accession>A0A6H2GZH5</accession>
<organism evidence="1 2">
    <name type="scientific">Paenibacillus albicereus</name>
    <dbReference type="NCBI Taxonomy" id="2726185"/>
    <lineage>
        <taxon>Bacteria</taxon>
        <taxon>Bacillati</taxon>
        <taxon>Bacillota</taxon>
        <taxon>Bacilli</taxon>
        <taxon>Bacillales</taxon>
        <taxon>Paenibacillaceae</taxon>
        <taxon>Paenibacillus</taxon>
    </lineage>
</organism>
<evidence type="ECO:0000313" key="1">
    <source>
        <dbReference type="EMBL" id="QJC52802.1"/>
    </source>
</evidence>
<keyword evidence="2" id="KW-1185">Reference proteome</keyword>
<reference evidence="1 2" key="1">
    <citation type="submission" date="2020-04" db="EMBL/GenBank/DDBJ databases">
        <title>Novel Paenibacillus strain UniB2 isolated from commercial digestive syrup.</title>
        <authorList>
            <person name="Thorat V."/>
            <person name="Kirdat K."/>
            <person name="Tiwarekar B."/>
            <person name="Yadav A."/>
        </authorList>
    </citation>
    <scope>NUCLEOTIDE SEQUENCE [LARGE SCALE GENOMIC DNA]</scope>
    <source>
        <strain evidence="1 2">UniB2</strain>
    </source>
</reference>
<dbReference type="Pfam" id="PF26325">
    <property type="entry name" value="YhjD"/>
    <property type="match status" value="1"/>
</dbReference>
<dbReference type="KEGG" id="palr:HGI30_15320"/>
<protein>
    <submittedName>
        <fullName evidence="1">Uncharacterized protein</fullName>
    </submittedName>
</protein>
<dbReference type="InterPro" id="IPR058600">
    <property type="entry name" value="YhjD-like"/>
</dbReference>
<name>A0A6H2GZH5_9BACL</name>
<proteinExistence type="predicted"/>
<evidence type="ECO:0000313" key="2">
    <source>
        <dbReference type="Proteomes" id="UP000502136"/>
    </source>
</evidence>
<gene>
    <name evidence="1" type="ORF">HGI30_15320</name>
</gene>
<sequence length="114" mass="13223">MIEDVAILELMPGRYERAYETLEANRNILNRLYSACTYGMAIWSAQKLAELRKELKAANIYVLRLGMERGTILVPYRSRSITDVLRVHPEEAERRIQALIGDYAEHVFGRRPDL</sequence>
<dbReference type="Proteomes" id="UP000502136">
    <property type="component" value="Chromosome"/>
</dbReference>